<evidence type="ECO:0000313" key="3">
    <source>
        <dbReference type="EMBL" id="MDT0417063.1"/>
    </source>
</evidence>
<evidence type="ECO:0000256" key="1">
    <source>
        <dbReference type="SAM" id="MobiDB-lite"/>
    </source>
</evidence>
<reference evidence="4" key="1">
    <citation type="submission" date="2023-07" db="EMBL/GenBank/DDBJ databases">
        <title>30 novel species of actinomycetes from the DSMZ collection.</title>
        <authorList>
            <person name="Nouioui I."/>
        </authorList>
    </citation>
    <scope>NUCLEOTIDE SEQUENCE [LARGE SCALE GENOMIC DNA]</scope>
    <source>
        <strain evidence="4">DSM 41982</strain>
    </source>
</reference>
<keyword evidence="2" id="KW-1133">Transmembrane helix</keyword>
<keyword evidence="2" id="KW-0472">Membrane</keyword>
<accession>A0ABD5E6S4</accession>
<feature type="compositionally biased region" description="Low complexity" evidence="1">
    <location>
        <begin position="78"/>
        <end position="101"/>
    </location>
</feature>
<feature type="region of interest" description="Disordered" evidence="1">
    <location>
        <begin position="69"/>
        <end position="112"/>
    </location>
</feature>
<name>A0ABD5E6S4_9ACTN</name>
<evidence type="ECO:0008006" key="5">
    <source>
        <dbReference type="Google" id="ProtNLM"/>
    </source>
</evidence>
<dbReference type="EMBL" id="JAVRER010000023">
    <property type="protein sequence ID" value="MDT0417063.1"/>
    <property type="molecule type" value="Genomic_DNA"/>
</dbReference>
<feature type="transmembrane region" description="Helical" evidence="2">
    <location>
        <begin position="40"/>
        <end position="62"/>
    </location>
</feature>
<protein>
    <recommendedName>
        <fullName evidence="5">Tat pathway signal sequence domain protein</fullName>
    </recommendedName>
</protein>
<gene>
    <name evidence="3" type="ORF">RM574_16360</name>
</gene>
<evidence type="ECO:0000313" key="4">
    <source>
        <dbReference type="Proteomes" id="UP001183607"/>
    </source>
</evidence>
<comment type="caution">
    <text evidence="3">The sequence shown here is derived from an EMBL/GenBank/DDBJ whole genome shotgun (WGS) entry which is preliminary data.</text>
</comment>
<organism evidence="3 4">
    <name type="scientific">Streptomyces evansiae</name>
    <dbReference type="NCBI Taxonomy" id="3075535"/>
    <lineage>
        <taxon>Bacteria</taxon>
        <taxon>Bacillati</taxon>
        <taxon>Actinomycetota</taxon>
        <taxon>Actinomycetes</taxon>
        <taxon>Kitasatosporales</taxon>
        <taxon>Streptomycetaceae</taxon>
        <taxon>Streptomyces</taxon>
    </lineage>
</organism>
<dbReference type="AlphaFoldDB" id="A0ABD5E6S4"/>
<feature type="compositionally biased region" description="Gly residues" evidence="1">
    <location>
        <begin position="1"/>
        <end position="19"/>
    </location>
</feature>
<dbReference type="Proteomes" id="UP001183607">
    <property type="component" value="Unassembled WGS sequence"/>
</dbReference>
<dbReference type="RefSeq" id="WP_093854852.1">
    <property type="nucleotide sequence ID" value="NZ_JAVRER010000023.1"/>
</dbReference>
<sequence>MSFGHGGPHGDGGGFGTGGQAPDWNALAEENARAKRRRTVLWTAFGVVATGLVAAIVATVVVTVNKDDGTKSDAAHKSLPPTATLPSPSTSASPRFSSVAPRPVPSPSEYLNSAARDTAPLTAAGLFPGGELRLDGGTYKKGPLAATGDCAAAAQGALGGVLKANGCRQLLRATYTRGGVAVTVGVAVFDSAGAAAKAKEQARGNVTSLPGSGVPVFCRTTVCRSTTNAFARYVYLTVGGFRDGKAVTKADTDVFRAGDELSTYTFRQIYARGVAAASKAAASPAP</sequence>
<evidence type="ECO:0000256" key="2">
    <source>
        <dbReference type="SAM" id="Phobius"/>
    </source>
</evidence>
<keyword evidence="2" id="KW-0812">Transmembrane</keyword>
<feature type="region of interest" description="Disordered" evidence="1">
    <location>
        <begin position="1"/>
        <end position="23"/>
    </location>
</feature>
<proteinExistence type="predicted"/>